<dbReference type="KEGG" id="trc:DYE49_11075"/>
<dbReference type="InterPro" id="IPR023614">
    <property type="entry name" value="Porin_dom_sf"/>
</dbReference>
<dbReference type="Proteomes" id="UP000593591">
    <property type="component" value="Chromosome"/>
</dbReference>
<reference evidence="3 5" key="1">
    <citation type="submission" date="2018-08" db="EMBL/GenBank/DDBJ databases">
        <title>The first complete genome of Treponema rectale (CHPAT), a commensal spirochete of the bovine rectum.</title>
        <authorList>
            <person name="Staton G.J."/>
            <person name="Clegg S.R."/>
            <person name="Carter S.D."/>
            <person name="Radford A.D."/>
            <person name="Darby A."/>
            <person name="Hall N."/>
            <person name="Birtles R.J."/>
            <person name="Evans N.J."/>
        </authorList>
    </citation>
    <scope>NUCLEOTIDE SEQUENCE [LARGE SCALE GENOMIC DNA]</scope>
    <source>
        <strain evidence="3 5">CHPA</strain>
    </source>
</reference>
<protein>
    <submittedName>
        <fullName evidence="3">Porin</fullName>
    </submittedName>
</protein>
<evidence type="ECO:0000313" key="4">
    <source>
        <dbReference type="Proteomes" id="UP000578697"/>
    </source>
</evidence>
<evidence type="ECO:0000313" key="3">
    <source>
        <dbReference type="EMBL" id="QOS40958.1"/>
    </source>
</evidence>
<dbReference type="Proteomes" id="UP000578697">
    <property type="component" value="Unassembled WGS sequence"/>
</dbReference>
<feature type="chain" id="PRO_5033644001" evidence="1">
    <location>
        <begin position="23"/>
        <end position="386"/>
    </location>
</feature>
<accession>A0A840SHZ7</accession>
<keyword evidence="4" id="KW-1185">Reference proteome</keyword>
<organism evidence="2 4">
    <name type="scientific">Treponema rectale</name>
    <dbReference type="NCBI Taxonomy" id="744512"/>
    <lineage>
        <taxon>Bacteria</taxon>
        <taxon>Pseudomonadati</taxon>
        <taxon>Spirochaetota</taxon>
        <taxon>Spirochaetia</taxon>
        <taxon>Spirochaetales</taxon>
        <taxon>Treponemataceae</taxon>
        <taxon>Treponema</taxon>
    </lineage>
</organism>
<evidence type="ECO:0000256" key="1">
    <source>
        <dbReference type="SAM" id="SignalP"/>
    </source>
</evidence>
<dbReference type="SUPFAM" id="SSF56935">
    <property type="entry name" value="Porins"/>
    <property type="match status" value="1"/>
</dbReference>
<evidence type="ECO:0000313" key="5">
    <source>
        <dbReference type="Proteomes" id="UP000593591"/>
    </source>
</evidence>
<gene>
    <name evidence="3" type="ORF">DYE49_11075</name>
    <name evidence="2" type="ORF">HNP77_001512</name>
</gene>
<sequence length="386" mass="41945">MKIKKLLSACAVSAAVLSTAAAYEATAKVTMEGSIVKESKQKDADANYEVFALDAVEDHSKNGIEIDVDAGLAGAHFELFFELTGTSKAEDGWNASARNTYLWFKPVDELNVRLGYVGIDDFFVERVDEEKVANPFAFADRAADKVPFYITNADVDEMGFSLAYTPFEELTVSAAIAPGIGSSGISKQGDADTVYAPWGITARYNLDAFTFEASFRDNGKDSWKTARIGAGYESDNLYAFIQPVFGIDYIASKDKYEMNGTAIDLYAEYTLDALKLTGHLPVTVRTTGNDTDPSYLEFLAKAEYNLGTYGLLDEVTPYVFVKSMDGTAVTLDDNLSDSLALTVQGGSAFKIGEANIDIGARIDVHTKADTSERVTWSVPFSASIEF</sequence>
<proteinExistence type="predicted"/>
<name>A0A840SHZ7_9SPIR</name>
<dbReference type="EMBL" id="CP031517">
    <property type="protein sequence ID" value="QOS40958.1"/>
    <property type="molecule type" value="Genomic_DNA"/>
</dbReference>
<dbReference type="AlphaFoldDB" id="A0A840SHZ7"/>
<dbReference type="EMBL" id="JACHFR010000002">
    <property type="protein sequence ID" value="MBB5219143.1"/>
    <property type="molecule type" value="Genomic_DNA"/>
</dbReference>
<dbReference type="Gene3D" id="2.40.160.10">
    <property type="entry name" value="Porin"/>
    <property type="match status" value="1"/>
</dbReference>
<evidence type="ECO:0000313" key="2">
    <source>
        <dbReference type="EMBL" id="MBB5219143.1"/>
    </source>
</evidence>
<reference evidence="2 4" key="2">
    <citation type="submission" date="2020-08" db="EMBL/GenBank/DDBJ databases">
        <title>Genomic Encyclopedia of Type Strains, Phase IV (KMG-IV): sequencing the most valuable type-strain genomes for metagenomic binning, comparative biology and taxonomic classification.</title>
        <authorList>
            <person name="Goeker M."/>
        </authorList>
    </citation>
    <scope>NUCLEOTIDE SEQUENCE [LARGE SCALE GENOMIC DNA]</scope>
    <source>
        <strain evidence="2 4">DSM 103679</strain>
    </source>
</reference>
<feature type="signal peptide" evidence="1">
    <location>
        <begin position="1"/>
        <end position="22"/>
    </location>
</feature>
<keyword evidence="1" id="KW-0732">Signal</keyword>
<dbReference type="RefSeq" id="WP_184652567.1">
    <property type="nucleotide sequence ID" value="NZ_JACHFR010000002.1"/>
</dbReference>